<dbReference type="Pfam" id="PF03537">
    <property type="entry name" value="Glyco_hydro_114"/>
    <property type="match status" value="1"/>
</dbReference>
<feature type="transmembrane region" description="Helical" evidence="4">
    <location>
        <begin position="21"/>
        <end position="39"/>
    </location>
</feature>
<name>A0A8H7TIJ4_BIOOC</name>
<evidence type="ECO:0000256" key="4">
    <source>
        <dbReference type="SAM" id="Phobius"/>
    </source>
</evidence>
<dbReference type="EC" id="3.2.1.22" evidence="2"/>
<feature type="compositionally biased region" description="Acidic residues" evidence="3">
    <location>
        <begin position="368"/>
        <end position="379"/>
    </location>
</feature>
<dbReference type="Proteomes" id="UP000616885">
    <property type="component" value="Unassembled WGS sequence"/>
</dbReference>
<accession>A0A8H7TIJ4</accession>
<evidence type="ECO:0000256" key="1">
    <source>
        <dbReference type="ARBA" id="ARBA00001255"/>
    </source>
</evidence>
<dbReference type="GO" id="GO:0004557">
    <property type="term" value="F:alpha-galactosidase activity"/>
    <property type="evidence" value="ECO:0007669"/>
    <property type="project" value="UniProtKB-EC"/>
</dbReference>
<keyword evidence="4" id="KW-0812">Transmembrane</keyword>
<dbReference type="PANTHER" id="PTHR35273:SF2">
    <property type="entry name" value="ALPHA-GALACTOSIDASE"/>
    <property type="match status" value="1"/>
</dbReference>
<sequence length="403" mass="43251">MARNQDRVQDAQAKPLLQIQINYHACLIFPVVGFGFLRGSGSQLPLRRSLETRSVWQPAPGTSWDIQLSEELKVDLNSPSLPNNVEVIDIDLFTNTGNTFTNPDDSKIKALHAANKKVICYFSAGSYEPYRPDSSRFTSADQGSGLNGWPDETWLNLKSENVANIMRDRIALAAKVGCDGIDPDNMDGYDNENGIGLTKQDTIDYFKNVLSPAAQQHGLALGLKNSINIIPDVLPVTQFVVTEQCAEYSECDKYQPYITAGKPVFQIEYPMGESSSAAKSLAVDSTNTFCAAQANGFSTVLKLLSLNSWVQTCGGEVTVPTTTGQAPSATTTAGSKTSQAPTTTTKEAAVPTTTTSAAASATATSDSGSDDDEEDDSGSDSDSGRGKGKGRGGRRNRKTYNRQ</sequence>
<evidence type="ECO:0000256" key="3">
    <source>
        <dbReference type="SAM" id="MobiDB-lite"/>
    </source>
</evidence>
<feature type="compositionally biased region" description="Basic residues" evidence="3">
    <location>
        <begin position="386"/>
        <end position="403"/>
    </location>
</feature>
<dbReference type="EMBL" id="JADCTT010000007">
    <property type="protein sequence ID" value="KAF9750180.1"/>
    <property type="molecule type" value="Genomic_DNA"/>
</dbReference>
<evidence type="ECO:0000313" key="6">
    <source>
        <dbReference type="EMBL" id="KAF9750180.1"/>
    </source>
</evidence>
<keyword evidence="4" id="KW-1133">Transmembrane helix</keyword>
<dbReference type="InterPro" id="IPR013785">
    <property type="entry name" value="Aldolase_TIM"/>
</dbReference>
<gene>
    <name evidence="6" type="ORF">IM811_016207</name>
</gene>
<proteinExistence type="predicted"/>
<evidence type="ECO:0000256" key="2">
    <source>
        <dbReference type="ARBA" id="ARBA00012755"/>
    </source>
</evidence>
<dbReference type="PANTHER" id="PTHR35273">
    <property type="entry name" value="ALPHA-1,4 POLYGALACTOSAMINIDASE, PUTATIVE (AFU_ORTHOLOGUE AFUA_3G07890)-RELATED"/>
    <property type="match status" value="1"/>
</dbReference>
<evidence type="ECO:0000313" key="7">
    <source>
        <dbReference type="Proteomes" id="UP000616885"/>
    </source>
</evidence>
<dbReference type="AlphaFoldDB" id="A0A8H7TIJ4"/>
<dbReference type="InterPro" id="IPR017853">
    <property type="entry name" value="GH"/>
</dbReference>
<dbReference type="InterPro" id="IPR004352">
    <property type="entry name" value="GH114_TIM-barrel"/>
</dbReference>
<feature type="domain" description="Glycoside-hydrolase family GH114 TIM-barrel" evidence="5">
    <location>
        <begin position="63"/>
        <end position="309"/>
    </location>
</feature>
<keyword evidence="4" id="KW-0472">Membrane</keyword>
<comment type="catalytic activity">
    <reaction evidence="1">
        <text>Hydrolysis of terminal, non-reducing alpha-D-galactose residues in alpha-D-galactosides, including galactose oligosaccharides, galactomannans and galactolipids.</text>
        <dbReference type="EC" id="3.2.1.22"/>
    </reaction>
</comment>
<protein>
    <recommendedName>
        <fullName evidence="2">alpha-galactosidase</fullName>
        <ecNumber evidence="2">3.2.1.22</ecNumber>
    </recommendedName>
</protein>
<feature type="compositionally biased region" description="Low complexity" evidence="3">
    <location>
        <begin position="320"/>
        <end position="367"/>
    </location>
</feature>
<organism evidence="6 7">
    <name type="scientific">Bionectria ochroleuca</name>
    <name type="common">Gliocladium roseum</name>
    <dbReference type="NCBI Taxonomy" id="29856"/>
    <lineage>
        <taxon>Eukaryota</taxon>
        <taxon>Fungi</taxon>
        <taxon>Dikarya</taxon>
        <taxon>Ascomycota</taxon>
        <taxon>Pezizomycotina</taxon>
        <taxon>Sordariomycetes</taxon>
        <taxon>Hypocreomycetidae</taxon>
        <taxon>Hypocreales</taxon>
        <taxon>Bionectriaceae</taxon>
        <taxon>Clonostachys</taxon>
    </lineage>
</organism>
<comment type="caution">
    <text evidence="6">The sequence shown here is derived from an EMBL/GenBank/DDBJ whole genome shotgun (WGS) entry which is preliminary data.</text>
</comment>
<dbReference type="Gene3D" id="3.20.20.70">
    <property type="entry name" value="Aldolase class I"/>
    <property type="match status" value="1"/>
</dbReference>
<reference evidence="6" key="1">
    <citation type="submission" date="2020-10" db="EMBL/GenBank/DDBJ databases">
        <title>High-Quality Genome Resource of Clonostachys rosea strain S41 by Oxford Nanopore Long-Read Sequencing.</title>
        <authorList>
            <person name="Wang H."/>
        </authorList>
    </citation>
    <scope>NUCLEOTIDE SEQUENCE</scope>
    <source>
        <strain evidence="6">S41</strain>
    </source>
</reference>
<evidence type="ECO:0000259" key="5">
    <source>
        <dbReference type="Pfam" id="PF03537"/>
    </source>
</evidence>
<feature type="region of interest" description="Disordered" evidence="3">
    <location>
        <begin position="319"/>
        <end position="403"/>
    </location>
</feature>
<dbReference type="SUPFAM" id="SSF51445">
    <property type="entry name" value="(Trans)glycosidases"/>
    <property type="match status" value="1"/>
</dbReference>